<evidence type="ECO:0000313" key="6">
    <source>
        <dbReference type="EMBL" id="RKP53504.1"/>
    </source>
</evidence>
<dbReference type="Pfam" id="PF12914">
    <property type="entry name" value="SH3_7"/>
    <property type="match status" value="1"/>
</dbReference>
<dbReference type="PROSITE" id="PS51935">
    <property type="entry name" value="NLPC_P60"/>
    <property type="match status" value="1"/>
</dbReference>
<dbReference type="Pfam" id="PF12913">
    <property type="entry name" value="SH3_6"/>
    <property type="match status" value="1"/>
</dbReference>
<dbReference type="RefSeq" id="WP_121088133.1">
    <property type="nucleotide sequence ID" value="NZ_RBZU01000007.1"/>
</dbReference>
<keyword evidence="4" id="KW-0788">Thiol protease</keyword>
<dbReference type="GO" id="GO:0006508">
    <property type="term" value="P:proteolysis"/>
    <property type="evidence" value="ECO:0007669"/>
    <property type="project" value="UniProtKB-KW"/>
</dbReference>
<dbReference type="PIRSF" id="PIRSF019015">
    <property type="entry name" value="P60_peptidase_YkfC"/>
    <property type="match status" value="1"/>
</dbReference>
<dbReference type="PROSITE" id="PS51257">
    <property type="entry name" value="PROKAR_LIPOPROTEIN"/>
    <property type="match status" value="1"/>
</dbReference>
<evidence type="ECO:0000256" key="3">
    <source>
        <dbReference type="ARBA" id="ARBA00022801"/>
    </source>
</evidence>
<name>A0A494XZB0_9BURK</name>
<evidence type="ECO:0000313" key="7">
    <source>
        <dbReference type="Proteomes" id="UP000270342"/>
    </source>
</evidence>
<gene>
    <name evidence="6" type="ORF">D7S86_16995</name>
</gene>
<evidence type="ECO:0000256" key="4">
    <source>
        <dbReference type="ARBA" id="ARBA00022807"/>
    </source>
</evidence>
<comment type="caution">
    <text evidence="6">The sequence shown here is derived from an EMBL/GenBank/DDBJ whole genome shotgun (WGS) entry which is preliminary data.</text>
</comment>
<evidence type="ECO:0000256" key="1">
    <source>
        <dbReference type="ARBA" id="ARBA00007074"/>
    </source>
</evidence>
<dbReference type="SUPFAM" id="SSF54001">
    <property type="entry name" value="Cysteine proteinases"/>
    <property type="match status" value="1"/>
</dbReference>
<organism evidence="6 7">
    <name type="scientific">Pararobbsia silviterrae</name>
    <dbReference type="NCBI Taxonomy" id="1792498"/>
    <lineage>
        <taxon>Bacteria</taxon>
        <taxon>Pseudomonadati</taxon>
        <taxon>Pseudomonadota</taxon>
        <taxon>Betaproteobacteria</taxon>
        <taxon>Burkholderiales</taxon>
        <taxon>Burkholderiaceae</taxon>
        <taxon>Pararobbsia</taxon>
    </lineage>
</organism>
<protein>
    <submittedName>
        <fullName evidence="6">Hydrolase</fullName>
    </submittedName>
</protein>
<dbReference type="InterPro" id="IPR027017">
    <property type="entry name" value="P60_peptidase_YkfC"/>
</dbReference>
<dbReference type="InterPro" id="IPR025606">
    <property type="entry name" value="NLPC/P60_N_dom"/>
</dbReference>
<dbReference type="OrthoDB" id="9808890at2"/>
<accession>A0A494XZB0</accession>
<dbReference type="AlphaFoldDB" id="A0A494XZB0"/>
<dbReference type="InterPro" id="IPR038765">
    <property type="entry name" value="Papain-like_cys_pep_sf"/>
</dbReference>
<keyword evidence="3 6" id="KW-0378">Hydrolase</keyword>
<dbReference type="Pfam" id="PF00877">
    <property type="entry name" value="NLPC_P60"/>
    <property type="match status" value="1"/>
</dbReference>
<keyword evidence="2" id="KW-0645">Protease</keyword>
<sequence length="512" mass="55721">MSHASRLRVLSTLLCSRASIAVLASALGGCSWFMPFNPPPKSIDVAAPFPIQHYDQTVDHWIDPASPDYDRPLLSAANQRAQYDALLSRYFGTAAQDPSPWNPQFINSAVYRTGGQDIADLQRRRVGHFDNRLQEPRHRGYGQNLREHDIEWIDAIQANMNIAQFTRAPGYAAARRAIATDNALVRGLPTADPFFYDSKIAGEGYPFDNLQISAIRPGTPLYVLGTSVDGAWRYVQTTEVQGWVSSKDIGWTDDAFVVRWRAAAYRSLGAVVGASVPVADTNGSFRFAAVAGTLLPIVSRDASGTEALVPVADADQHAQIRTARLAAGDASIVPVPWAATPRHFATLLKALIGRPYGWGNTGFYNDCSSELQSIYAAFGVWLPRHSSNQMTAGTHVDLSARTPAERLAWLAAHGAPLRTIIYIGGHVMLYLGNTKQEDQLIPVVYQDIWGLRPVANTRRAIIGGSVIMPLTLEIPEDPELRSLAAGPIFEVTTIEGPIPPGFNPESGDDPAS</sequence>
<dbReference type="GO" id="GO:0008234">
    <property type="term" value="F:cysteine-type peptidase activity"/>
    <property type="evidence" value="ECO:0007669"/>
    <property type="project" value="UniProtKB-KW"/>
</dbReference>
<dbReference type="InterPro" id="IPR026864">
    <property type="entry name" value="SH3b2-type_SH3"/>
</dbReference>
<proteinExistence type="inferred from homology"/>
<keyword evidence="7" id="KW-1185">Reference proteome</keyword>
<dbReference type="EMBL" id="RBZU01000007">
    <property type="protein sequence ID" value="RKP53504.1"/>
    <property type="molecule type" value="Genomic_DNA"/>
</dbReference>
<evidence type="ECO:0000256" key="2">
    <source>
        <dbReference type="ARBA" id="ARBA00022670"/>
    </source>
</evidence>
<reference evidence="6 7" key="1">
    <citation type="submission" date="2018-10" db="EMBL/GenBank/DDBJ databases">
        <title>Robbsia sp. DHC34, isolated from soil.</title>
        <authorList>
            <person name="Gao Z.-H."/>
            <person name="Qiu L.-H."/>
        </authorList>
    </citation>
    <scope>NUCLEOTIDE SEQUENCE [LARGE SCALE GENOMIC DNA]</scope>
    <source>
        <strain evidence="6 7">DHC34</strain>
    </source>
</reference>
<dbReference type="Proteomes" id="UP000270342">
    <property type="component" value="Unassembled WGS sequence"/>
</dbReference>
<comment type="similarity">
    <text evidence="1">Belongs to the peptidase C40 family.</text>
</comment>
<dbReference type="InterPro" id="IPR000064">
    <property type="entry name" value="NLP_P60_dom"/>
</dbReference>
<evidence type="ECO:0000259" key="5">
    <source>
        <dbReference type="PROSITE" id="PS51935"/>
    </source>
</evidence>
<dbReference type="InterPro" id="IPR039439">
    <property type="entry name" value="SH3b1_dom"/>
</dbReference>
<dbReference type="Pfam" id="PF12912">
    <property type="entry name" value="N_NLPC_P60"/>
    <property type="match status" value="1"/>
</dbReference>
<dbReference type="Gene3D" id="3.90.1720.10">
    <property type="entry name" value="endopeptidase domain like (from Nostoc punctiforme)"/>
    <property type="match status" value="1"/>
</dbReference>
<feature type="domain" description="NlpC/P60" evidence="5">
    <location>
        <begin position="338"/>
        <end position="460"/>
    </location>
</feature>